<evidence type="ECO:0000313" key="1">
    <source>
        <dbReference type="EMBL" id="CRK21705.1"/>
    </source>
</evidence>
<evidence type="ECO:0000313" key="4">
    <source>
        <dbReference type="Proteomes" id="UP000045706"/>
    </source>
</evidence>
<evidence type="ECO:0000313" key="3">
    <source>
        <dbReference type="Proteomes" id="UP000044602"/>
    </source>
</evidence>
<accession>A0A0G4LJ34</accession>
<dbReference type="Proteomes" id="UP000044602">
    <property type="component" value="Unassembled WGS sequence"/>
</dbReference>
<dbReference type="EMBL" id="CVQI01012224">
    <property type="protein sequence ID" value="CRK21705.1"/>
    <property type="molecule type" value="Genomic_DNA"/>
</dbReference>
<gene>
    <name evidence="2" type="ORF">BN1708_005077</name>
    <name evidence="1" type="ORF">BN1723_002820</name>
</gene>
<dbReference type="AlphaFoldDB" id="A0A0G4LJ34"/>
<evidence type="ECO:0000313" key="2">
    <source>
        <dbReference type="EMBL" id="CRK29938.1"/>
    </source>
</evidence>
<dbReference type="Proteomes" id="UP000045706">
    <property type="component" value="Unassembled WGS sequence"/>
</dbReference>
<proteinExistence type="predicted"/>
<keyword evidence="3" id="KW-1185">Reference proteome</keyword>
<reference evidence="3 4" key="1">
    <citation type="submission" date="2015-05" db="EMBL/GenBank/DDBJ databases">
        <authorList>
            <person name="Fogelqvist Johan"/>
        </authorList>
    </citation>
    <scope>NUCLEOTIDE SEQUENCE [LARGE SCALE GENOMIC DNA]</scope>
    <source>
        <strain evidence="2">VL1</strain>
        <strain evidence="1">VL2</strain>
    </source>
</reference>
<dbReference type="EMBL" id="CVQH01021306">
    <property type="protein sequence ID" value="CRK29938.1"/>
    <property type="molecule type" value="Genomic_DNA"/>
</dbReference>
<sequence>MGERIFSVASFFLSINIGDSSIHILYSHQGPDTPKRVERVILLGENWEAMDELRVSLNMDHMAPSLAHILLTLKNQTDTQRRDWILGNIRSILLPKLIGNVHNSEGDYDLGGLQYIHIDSDAVNEPWRSRSENKYKLFPPMAIYNAWDFHLKSKEYDSPGCSNISFCDRRLSCGSDASWDLVEEPHLIVPEGSKLAEKGGGHNVTVISRESCLYTFLLFSASQQIKLQHRPEPGREVKFTADDEWQAWLRRILGASAAVLKVTFASWPPNIKDKGAAAALGVDNPALATMLNMTRILPFAVTEPVASSWTLGEVADHVRFRHGSVIDLLRDVPWIMTTGDTTRNIIWFEAGTAHKTSTRLEFTVPKDRYAPFKEWFDADAKRFDVQEITVIARCDASLSYNAKKDNIGSAGALVFRIKLVLCGATFAAQVEFTSDDVRMRLQKEHQPNGGTYEALVNWAVQTLGN</sequence>
<name>A0A0G4LJ34_VERLO</name>
<protein>
    <submittedName>
        <fullName evidence="1">Uncharacterized protein</fullName>
    </submittedName>
</protein>
<dbReference type="STRING" id="100787.A0A0G4LJ34"/>
<organism evidence="1 4">
    <name type="scientific">Verticillium longisporum</name>
    <name type="common">Verticillium dahliae var. longisporum</name>
    <dbReference type="NCBI Taxonomy" id="100787"/>
    <lineage>
        <taxon>Eukaryota</taxon>
        <taxon>Fungi</taxon>
        <taxon>Dikarya</taxon>
        <taxon>Ascomycota</taxon>
        <taxon>Pezizomycotina</taxon>
        <taxon>Sordariomycetes</taxon>
        <taxon>Hypocreomycetidae</taxon>
        <taxon>Glomerellales</taxon>
        <taxon>Plectosphaerellaceae</taxon>
        <taxon>Verticillium</taxon>
    </lineage>
</organism>